<keyword evidence="3 6" id="KW-0812">Transmembrane</keyword>
<dbReference type="CDD" id="cd17328">
    <property type="entry name" value="MFS_spinster_like"/>
    <property type="match status" value="1"/>
</dbReference>
<proteinExistence type="predicted"/>
<dbReference type="Proteomes" id="UP000256388">
    <property type="component" value="Unassembled WGS sequence"/>
</dbReference>
<organism evidence="8 9">
    <name type="scientific">Pelolinea submarina</name>
    <dbReference type="NCBI Taxonomy" id="913107"/>
    <lineage>
        <taxon>Bacteria</taxon>
        <taxon>Bacillati</taxon>
        <taxon>Chloroflexota</taxon>
        <taxon>Anaerolineae</taxon>
        <taxon>Anaerolineales</taxon>
        <taxon>Anaerolineaceae</taxon>
        <taxon>Pelolinea</taxon>
    </lineage>
</organism>
<keyword evidence="5 6" id="KW-0472">Membrane</keyword>
<feature type="transmembrane region" description="Helical" evidence="6">
    <location>
        <begin position="257"/>
        <end position="278"/>
    </location>
</feature>
<evidence type="ECO:0000256" key="5">
    <source>
        <dbReference type="ARBA" id="ARBA00023136"/>
    </source>
</evidence>
<evidence type="ECO:0000313" key="8">
    <source>
        <dbReference type="EMBL" id="REG10897.1"/>
    </source>
</evidence>
<evidence type="ECO:0000256" key="4">
    <source>
        <dbReference type="ARBA" id="ARBA00022989"/>
    </source>
</evidence>
<protein>
    <submittedName>
        <fullName evidence="8">Putative MFS family arabinose efflux permease</fullName>
    </submittedName>
</protein>
<evidence type="ECO:0000256" key="3">
    <source>
        <dbReference type="ARBA" id="ARBA00022692"/>
    </source>
</evidence>
<dbReference type="RefSeq" id="WP_116224048.1">
    <property type="nucleotide sequence ID" value="NZ_AP018437.1"/>
</dbReference>
<dbReference type="AlphaFoldDB" id="A0A347ZT97"/>
<comment type="subcellular location">
    <subcellularLocation>
        <location evidence="1">Cell membrane</location>
        <topology evidence="1">Multi-pass membrane protein</topology>
    </subcellularLocation>
</comment>
<feature type="transmembrane region" description="Helical" evidence="6">
    <location>
        <begin position="390"/>
        <end position="408"/>
    </location>
</feature>
<dbReference type="GO" id="GO:0005886">
    <property type="term" value="C:plasma membrane"/>
    <property type="evidence" value="ECO:0007669"/>
    <property type="project" value="UniProtKB-SubCell"/>
</dbReference>
<evidence type="ECO:0000259" key="7">
    <source>
        <dbReference type="PROSITE" id="PS50850"/>
    </source>
</evidence>
<evidence type="ECO:0000313" key="9">
    <source>
        <dbReference type="Proteomes" id="UP000256388"/>
    </source>
</evidence>
<dbReference type="InterPro" id="IPR036259">
    <property type="entry name" value="MFS_trans_sf"/>
</dbReference>
<keyword evidence="4 6" id="KW-1133">Transmembrane helix</keyword>
<gene>
    <name evidence="8" type="ORF">DFR64_0765</name>
</gene>
<feature type="domain" description="Major facilitator superfamily (MFS) profile" evidence="7">
    <location>
        <begin position="10"/>
        <end position="415"/>
    </location>
</feature>
<dbReference type="OrthoDB" id="65739at2"/>
<feature type="transmembrane region" description="Helical" evidence="6">
    <location>
        <begin position="357"/>
        <end position="378"/>
    </location>
</feature>
<dbReference type="Gene3D" id="1.20.1250.20">
    <property type="entry name" value="MFS general substrate transporter like domains"/>
    <property type="match status" value="1"/>
</dbReference>
<dbReference type="EMBL" id="QUMS01000001">
    <property type="protein sequence ID" value="REG10897.1"/>
    <property type="molecule type" value="Genomic_DNA"/>
</dbReference>
<comment type="caution">
    <text evidence="8">The sequence shown here is derived from an EMBL/GenBank/DDBJ whole genome shotgun (WGS) entry which is preliminary data.</text>
</comment>
<dbReference type="GO" id="GO:0022857">
    <property type="term" value="F:transmembrane transporter activity"/>
    <property type="evidence" value="ECO:0007669"/>
    <property type="project" value="InterPro"/>
</dbReference>
<feature type="transmembrane region" description="Helical" evidence="6">
    <location>
        <begin position="220"/>
        <end position="245"/>
    </location>
</feature>
<dbReference type="PANTHER" id="PTHR23505:SF79">
    <property type="entry name" value="PROTEIN SPINSTER"/>
    <property type="match status" value="1"/>
</dbReference>
<dbReference type="SUPFAM" id="SSF103473">
    <property type="entry name" value="MFS general substrate transporter"/>
    <property type="match status" value="1"/>
</dbReference>
<evidence type="ECO:0000256" key="6">
    <source>
        <dbReference type="SAM" id="Phobius"/>
    </source>
</evidence>
<dbReference type="Pfam" id="PF07690">
    <property type="entry name" value="MFS_1"/>
    <property type="match status" value="1"/>
</dbReference>
<dbReference type="InterPro" id="IPR011701">
    <property type="entry name" value="MFS"/>
</dbReference>
<feature type="transmembrane region" description="Helical" evidence="6">
    <location>
        <begin position="49"/>
        <end position="68"/>
    </location>
</feature>
<accession>A0A347ZT97</accession>
<reference evidence="8 9" key="1">
    <citation type="submission" date="2018-08" db="EMBL/GenBank/DDBJ databases">
        <title>Genomic Encyclopedia of Type Strains, Phase IV (KMG-IV): sequencing the most valuable type-strain genomes for metagenomic binning, comparative biology and taxonomic classification.</title>
        <authorList>
            <person name="Goeker M."/>
        </authorList>
    </citation>
    <scope>NUCLEOTIDE SEQUENCE [LARGE SCALE GENOMIC DNA]</scope>
    <source>
        <strain evidence="8 9">DSM 23923</strain>
    </source>
</reference>
<feature type="transmembrane region" description="Helical" evidence="6">
    <location>
        <begin position="290"/>
        <end position="310"/>
    </location>
</feature>
<dbReference type="PROSITE" id="PS50850">
    <property type="entry name" value="MFS"/>
    <property type="match status" value="1"/>
</dbReference>
<feature type="transmembrane region" description="Helical" evidence="6">
    <location>
        <begin position="164"/>
        <end position="183"/>
    </location>
</feature>
<dbReference type="InterPro" id="IPR044770">
    <property type="entry name" value="MFS_spinster-like"/>
</dbReference>
<feature type="transmembrane region" description="Helical" evidence="6">
    <location>
        <begin position="316"/>
        <end position="336"/>
    </location>
</feature>
<dbReference type="InterPro" id="IPR020846">
    <property type="entry name" value="MFS_dom"/>
</dbReference>
<evidence type="ECO:0000256" key="1">
    <source>
        <dbReference type="ARBA" id="ARBA00004651"/>
    </source>
</evidence>
<name>A0A347ZT97_9CHLR</name>
<evidence type="ECO:0000256" key="2">
    <source>
        <dbReference type="ARBA" id="ARBA00022448"/>
    </source>
</evidence>
<dbReference type="PANTHER" id="PTHR23505">
    <property type="entry name" value="SPINSTER"/>
    <property type="match status" value="1"/>
</dbReference>
<sequence length="435" mass="48300">MKGSKYRNFVVLIFFIFMLLHQTDKLLINPMAAQIYAEWGLTDTQWGAISTAALVIGAVFYPLWGYLYDRFSRGKLLSFASFIWGATTWLSAIAPTYNTFLITRASTGVDDSSYPGLYSLVADYFSPEKRGKIYGLLQLTQPLGYMAGLILATTLAVTAGWRDVFFITGGLGILLSIVIFFTVKDIPRGTSEPEFENIEEVGNFRFEWSKVKDVFKKKSLIYMYLQGFFGVFPWNTITAFVFIYLSDERGYLESEVLMTMAPAILILALGYPVGGMLGDHFFKKSKKGRVLVAMTGVLMGAILLFITLNSPVDNKLAFGILLAFTAFFIPFASPNVTSTVNDIALPEIRSTALAIQYFIESSGAALSPLITGILADTLRKSNDPSPRGTAMLLICISTWILCGLFFFLTSRIITKDINDLHDKLGERAKLAKSRS</sequence>
<keyword evidence="9" id="KW-1185">Reference proteome</keyword>
<keyword evidence="2" id="KW-0813">Transport</keyword>